<feature type="region of interest" description="Disordered" evidence="1">
    <location>
        <begin position="1"/>
        <end position="94"/>
    </location>
</feature>
<dbReference type="OrthoDB" id="444265at2759"/>
<evidence type="ECO:0000313" key="3">
    <source>
        <dbReference type="EMBL" id="GFE55201.1"/>
    </source>
</evidence>
<reference evidence="3" key="1">
    <citation type="submission" date="2019-12" db="EMBL/GenBank/DDBJ databases">
        <title>Genome sequence of Babesia ovis.</title>
        <authorList>
            <person name="Yamagishi J."/>
            <person name="Sevinc F."/>
            <person name="Xuan X."/>
        </authorList>
    </citation>
    <scope>NUCLEOTIDE SEQUENCE</scope>
    <source>
        <strain evidence="3">Selcuk</strain>
    </source>
</reference>
<dbReference type="EMBL" id="BLIY01000017">
    <property type="protein sequence ID" value="GFE55201.1"/>
    <property type="molecule type" value="Genomic_DNA"/>
</dbReference>
<dbReference type="SUPFAM" id="SSF49879">
    <property type="entry name" value="SMAD/FHA domain"/>
    <property type="match status" value="1"/>
</dbReference>
<name>A0A9W5TCK1_BABOV</name>
<comment type="caution">
    <text evidence="3">The sequence shown here is derived from an EMBL/GenBank/DDBJ whole genome shotgun (WGS) entry which is preliminary data.</text>
</comment>
<keyword evidence="4" id="KW-1185">Reference proteome</keyword>
<feature type="domain" description="FHA" evidence="2">
    <location>
        <begin position="148"/>
        <end position="175"/>
    </location>
</feature>
<gene>
    <name evidence="3" type="ORF">BaOVIS_026050</name>
</gene>
<dbReference type="InterPro" id="IPR000253">
    <property type="entry name" value="FHA_dom"/>
</dbReference>
<organism evidence="3 4">
    <name type="scientific">Babesia ovis</name>
    <dbReference type="NCBI Taxonomy" id="5869"/>
    <lineage>
        <taxon>Eukaryota</taxon>
        <taxon>Sar</taxon>
        <taxon>Alveolata</taxon>
        <taxon>Apicomplexa</taxon>
        <taxon>Aconoidasida</taxon>
        <taxon>Piroplasmida</taxon>
        <taxon>Babesiidae</taxon>
        <taxon>Babesia</taxon>
    </lineage>
</organism>
<dbReference type="Proteomes" id="UP001057455">
    <property type="component" value="Unassembled WGS sequence"/>
</dbReference>
<dbReference type="Gene3D" id="2.60.200.20">
    <property type="match status" value="1"/>
</dbReference>
<sequence>MGSRSRSRDRSPLRIKKESVDSHSSYRRREYSRGRHQAVRVKQEDANIKPIYLDSRGRPIKQDAEGCNRPRKSDPDAVIEPEKPNFEPSGLLAAETNTRNGVAMKYTPPPESRMPRISWRLYVFKSDPVAEKGSNVIKTILLDAQEYYLIGCDQRVADIQLFHPTVSKQHAVIQHRLVNNNIL</sequence>
<protein>
    <submittedName>
        <fullName evidence="3">FHA domain containing protein, putative</fullName>
    </submittedName>
</protein>
<evidence type="ECO:0000256" key="1">
    <source>
        <dbReference type="SAM" id="MobiDB-lite"/>
    </source>
</evidence>
<dbReference type="PANTHER" id="PTHR23308">
    <property type="entry name" value="NUCLEAR INHIBITOR OF PROTEIN PHOSPHATASE-1"/>
    <property type="match status" value="1"/>
</dbReference>
<evidence type="ECO:0000259" key="2">
    <source>
        <dbReference type="Pfam" id="PF00498"/>
    </source>
</evidence>
<feature type="compositionally biased region" description="Basic and acidic residues" evidence="1">
    <location>
        <begin position="1"/>
        <end position="21"/>
    </location>
</feature>
<dbReference type="Pfam" id="PF00498">
    <property type="entry name" value="FHA"/>
    <property type="match status" value="1"/>
</dbReference>
<dbReference type="AlphaFoldDB" id="A0A9W5TCK1"/>
<feature type="compositionally biased region" description="Basic and acidic residues" evidence="1">
    <location>
        <begin position="55"/>
        <end position="85"/>
    </location>
</feature>
<dbReference type="InterPro" id="IPR050923">
    <property type="entry name" value="Cell_Proc_Reg/RNA_Proc"/>
</dbReference>
<evidence type="ECO:0000313" key="4">
    <source>
        <dbReference type="Proteomes" id="UP001057455"/>
    </source>
</evidence>
<proteinExistence type="predicted"/>
<dbReference type="InterPro" id="IPR008984">
    <property type="entry name" value="SMAD_FHA_dom_sf"/>
</dbReference>
<accession>A0A9W5TCK1</accession>